<dbReference type="EMBL" id="AP011664">
    <property type="protein sequence ID" value="BAL53686.1"/>
    <property type="molecule type" value="Genomic_DNA"/>
</dbReference>
<gene>
    <name evidence="3" type="ORF">HGMM_F07G10C14</name>
</gene>
<dbReference type="PANTHER" id="PTHR43000">
    <property type="entry name" value="DTDP-D-GLUCOSE 4,6-DEHYDRATASE-RELATED"/>
    <property type="match status" value="1"/>
</dbReference>
<evidence type="ECO:0000256" key="1">
    <source>
        <dbReference type="ARBA" id="ARBA00007637"/>
    </source>
</evidence>
<dbReference type="InterPro" id="IPR020904">
    <property type="entry name" value="Sc_DH/Rdtase_CS"/>
</dbReference>
<dbReference type="InterPro" id="IPR001509">
    <property type="entry name" value="Epimerase_deHydtase"/>
</dbReference>
<evidence type="ECO:0000259" key="2">
    <source>
        <dbReference type="Pfam" id="PF01370"/>
    </source>
</evidence>
<dbReference type="SUPFAM" id="SSF51735">
    <property type="entry name" value="NAD(P)-binding Rossmann-fold domains"/>
    <property type="match status" value="1"/>
</dbReference>
<comment type="similarity">
    <text evidence="1">Belongs to the NAD(P)-dependent epimerase/dehydratase family.</text>
</comment>
<name>H5SC00_9BACT</name>
<accession>H5SC00</accession>
<dbReference type="PROSITE" id="PS00061">
    <property type="entry name" value="ADH_SHORT"/>
    <property type="match status" value="1"/>
</dbReference>
<feature type="domain" description="NAD-dependent epimerase/dehydratase" evidence="2">
    <location>
        <begin position="4"/>
        <end position="239"/>
    </location>
</feature>
<sequence>MRCLVTGAAGFIGSHLCERLLQEGYEVIGLDAFIPYYDPDIKERNIAALLPQPRFRFHRLDLRQDNLAEIVRSVNYIFHLAAMPGLVQAWLDFDGYWTCNVLGTHRLLEAVRRDADHLRRFLYISTSSVYGRYASGDESLPLKPVSPYGVTKLAAEHLCRAYAEAYGLPLVVLRYFSVYGPRQRPDMAYHRFIRALLFDQPIIIYGDGMQVRGNTYISDCVEATIRAMDAKVGETYNIGGGEAVTVLDIIRKLESISGCKARIRQEPPRPGDQRYTFADTSKLRSHFDWQPQVKLDDGLWQQWHWQEQELARNSQRRAKSQECSAQSE</sequence>
<protein>
    <submittedName>
        <fullName evidence="3">NDP-sugar epimerase</fullName>
    </submittedName>
</protein>
<dbReference type="InterPro" id="IPR036291">
    <property type="entry name" value="NAD(P)-bd_dom_sf"/>
</dbReference>
<dbReference type="Gene3D" id="3.40.50.720">
    <property type="entry name" value="NAD(P)-binding Rossmann-like Domain"/>
    <property type="match status" value="1"/>
</dbReference>
<proteinExistence type="inferred from homology"/>
<reference evidence="3" key="2">
    <citation type="journal article" date="2012" name="PLoS ONE">
        <title>A Deeply Branching Thermophilic Bacterium with an Ancient Acetyl-CoA Pathway Dominates a Subsurface Ecosystem.</title>
        <authorList>
            <person name="Takami H."/>
            <person name="Noguchi H."/>
            <person name="Takaki Y."/>
            <person name="Uchiyama I."/>
            <person name="Toyoda A."/>
            <person name="Nishi S."/>
            <person name="Chee G.-J."/>
            <person name="Arai W."/>
            <person name="Nunoura T."/>
            <person name="Itoh T."/>
            <person name="Hattori M."/>
            <person name="Takai K."/>
        </authorList>
    </citation>
    <scope>NUCLEOTIDE SEQUENCE</scope>
</reference>
<dbReference type="PRINTS" id="PR01713">
    <property type="entry name" value="NUCEPIMERASE"/>
</dbReference>
<evidence type="ECO:0000313" key="3">
    <source>
        <dbReference type="EMBL" id="BAL53686.1"/>
    </source>
</evidence>
<organism evidence="3">
    <name type="scientific">uncultured Planctomycetota bacterium</name>
    <dbReference type="NCBI Taxonomy" id="120965"/>
    <lineage>
        <taxon>Bacteria</taxon>
        <taxon>Pseudomonadati</taxon>
        <taxon>Planctomycetota</taxon>
        <taxon>environmental samples</taxon>
    </lineage>
</organism>
<dbReference type="Pfam" id="PF01370">
    <property type="entry name" value="Epimerase"/>
    <property type="match status" value="1"/>
</dbReference>
<dbReference type="AlphaFoldDB" id="H5SC00"/>
<reference evidence="3" key="1">
    <citation type="journal article" date="2005" name="Environ. Microbiol.">
        <title>Genetic and functional properties of uncultivated thermophilic crenarchaeotes from a subsurface gold mine as revealed by analysis of genome fragments.</title>
        <authorList>
            <person name="Nunoura T."/>
            <person name="Hirayama H."/>
            <person name="Takami H."/>
            <person name="Oida H."/>
            <person name="Nishi S."/>
            <person name="Shimamura S."/>
            <person name="Suzuki Y."/>
            <person name="Inagaki F."/>
            <person name="Takai K."/>
            <person name="Nealson K.H."/>
            <person name="Horikoshi K."/>
        </authorList>
    </citation>
    <scope>NUCLEOTIDE SEQUENCE</scope>
</reference>